<sequence>MNYFPLTSFDGLLLAGYHRSAKYAKYPRALLVVIHGLAEHSGRYEHLFDFFHENNFAVIAMDLRGHGQSAGRHGFIPTAEAVFQDLDLLLKEARNIYPSCRMILYGHSMGGTIVLSYTLDRFLHKADQCPYGAMVVTGPWIRLAGRLQPPRPVFHLIRAVCRLRPSFHVRLRFDPHRITRDQDIIAAYGEDEHVRRSTTLGLARSIGGEAAKLDRQNCTFPVPVLIQHGEADSITNHNASLRFAKRGENIDFKSWPNCFHELHSEPEREEIFTFTLEWIRGKLSLP</sequence>
<dbReference type="InterPro" id="IPR029058">
    <property type="entry name" value="AB_hydrolase_fold"/>
</dbReference>
<name>A0A813N1E4_ADIRI</name>
<comment type="caution">
    <text evidence="2">The sequence shown here is derived from an EMBL/GenBank/DDBJ whole genome shotgun (WGS) entry which is preliminary data.</text>
</comment>
<dbReference type="EMBL" id="CAJNOJ010000003">
    <property type="protein sequence ID" value="CAF0732842.1"/>
    <property type="molecule type" value="Genomic_DNA"/>
</dbReference>
<dbReference type="PANTHER" id="PTHR11614">
    <property type="entry name" value="PHOSPHOLIPASE-RELATED"/>
    <property type="match status" value="1"/>
</dbReference>
<feature type="domain" description="Serine aminopeptidase S33" evidence="1">
    <location>
        <begin position="27"/>
        <end position="267"/>
    </location>
</feature>
<dbReference type="Pfam" id="PF12146">
    <property type="entry name" value="Hydrolase_4"/>
    <property type="match status" value="1"/>
</dbReference>
<reference evidence="2" key="1">
    <citation type="submission" date="2021-02" db="EMBL/GenBank/DDBJ databases">
        <authorList>
            <person name="Nowell W R."/>
        </authorList>
    </citation>
    <scope>NUCLEOTIDE SEQUENCE</scope>
</reference>
<dbReference type="SUPFAM" id="SSF53474">
    <property type="entry name" value="alpha/beta-Hydrolases"/>
    <property type="match status" value="1"/>
</dbReference>
<dbReference type="InterPro" id="IPR022742">
    <property type="entry name" value="Hydrolase_4"/>
</dbReference>
<dbReference type="AlphaFoldDB" id="A0A813N1E4"/>
<dbReference type="Proteomes" id="UP000663852">
    <property type="component" value="Unassembled WGS sequence"/>
</dbReference>
<dbReference type="InterPro" id="IPR051044">
    <property type="entry name" value="MAG_DAG_Lipase"/>
</dbReference>
<dbReference type="InterPro" id="IPR000073">
    <property type="entry name" value="AB_hydrolase_1"/>
</dbReference>
<dbReference type="Gene3D" id="3.40.50.1820">
    <property type="entry name" value="alpha/beta hydrolase"/>
    <property type="match status" value="1"/>
</dbReference>
<proteinExistence type="predicted"/>
<evidence type="ECO:0000313" key="2">
    <source>
        <dbReference type="EMBL" id="CAF0732842.1"/>
    </source>
</evidence>
<accession>A0A813N1E4</accession>
<evidence type="ECO:0000313" key="3">
    <source>
        <dbReference type="Proteomes" id="UP000663852"/>
    </source>
</evidence>
<evidence type="ECO:0000259" key="1">
    <source>
        <dbReference type="Pfam" id="PF12146"/>
    </source>
</evidence>
<gene>
    <name evidence="2" type="ORF">EDS130_LOCUS1220</name>
</gene>
<dbReference type="PRINTS" id="PR00111">
    <property type="entry name" value="ABHYDROLASE"/>
</dbReference>
<organism evidence="2 3">
    <name type="scientific">Adineta ricciae</name>
    <name type="common">Rotifer</name>
    <dbReference type="NCBI Taxonomy" id="249248"/>
    <lineage>
        <taxon>Eukaryota</taxon>
        <taxon>Metazoa</taxon>
        <taxon>Spiralia</taxon>
        <taxon>Gnathifera</taxon>
        <taxon>Rotifera</taxon>
        <taxon>Eurotatoria</taxon>
        <taxon>Bdelloidea</taxon>
        <taxon>Adinetida</taxon>
        <taxon>Adinetidae</taxon>
        <taxon>Adineta</taxon>
    </lineage>
</organism>
<dbReference type="OrthoDB" id="194865at2759"/>
<protein>
    <recommendedName>
        <fullName evidence="1">Serine aminopeptidase S33 domain-containing protein</fullName>
    </recommendedName>
</protein>